<dbReference type="GO" id="GO:0016887">
    <property type="term" value="F:ATP hydrolysis activity"/>
    <property type="evidence" value="ECO:0007669"/>
    <property type="project" value="InterPro"/>
</dbReference>
<keyword evidence="6" id="KW-1185">Reference proteome</keyword>
<organism evidence="5 6">
    <name type="scientific">Silvibacterium bohemicum</name>
    <dbReference type="NCBI Taxonomy" id="1577686"/>
    <lineage>
        <taxon>Bacteria</taxon>
        <taxon>Pseudomonadati</taxon>
        <taxon>Acidobacteriota</taxon>
        <taxon>Terriglobia</taxon>
        <taxon>Terriglobales</taxon>
        <taxon>Acidobacteriaceae</taxon>
        <taxon>Silvibacterium</taxon>
    </lineage>
</organism>
<evidence type="ECO:0000256" key="1">
    <source>
        <dbReference type="ARBA" id="ARBA00022448"/>
    </source>
</evidence>
<dbReference type="PROSITE" id="PS00211">
    <property type="entry name" value="ABC_TRANSPORTER_1"/>
    <property type="match status" value="1"/>
</dbReference>
<reference evidence="5 6" key="1">
    <citation type="submission" date="2020-08" db="EMBL/GenBank/DDBJ databases">
        <title>Genomic Encyclopedia of Type Strains, Phase IV (KMG-IV): sequencing the most valuable type-strain genomes for metagenomic binning, comparative biology and taxonomic classification.</title>
        <authorList>
            <person name="Goeker M."/>
        </authorList>
    </citation>
    <scope>NUCLEOTIDE SEQUENCE [LARGE SCALE GENOMIC DNA]</scope>
    <source>
        <strain evidence="5 6">DSM 103733</strain>
    </source>
</reference>
<keyword evidence="2" id="KW-0547">Nucleotide-binding</keyword>
<dbReference type="Pfam" id="PF00005">
    <property type="entry name" value="ABC_tran"/>
    <property type="match status" value="1"/>
</dbReference>
<evidence type="ECO:0000259" key="4">
    <source>
        <dbReference type="PROSITE" id="PS50893"/>
    </source>
</evidence>
<dbReference type="InterPro" id="IPR050166">
    <property type="entry name" value="ABC_transporter_ATP-bind"/>
</dbReference>
<evidence type="ECO:0000256" key="3">
    <source>
        <dbReference type="ARBA" id="ARBA00022840"/>
    </source>
</evidence>
<proteinExistence type="predicted"/>
<dbReference type="RefSeq" id="WP_050057352.1">
    <property type="nucleotide sequence ID" value="NZ_JACHEK010000001.1"/>
</dbReference>
<dbReference type="CDD" id="cd03293">
    <property type="entry name" value="ABC_NrtD_SsuB_transporters"/>
    <property type="match status" value="1"/>
</dbReference>
<dbReference type="InterPro" id="IPR003439">
    <property type="entry name" value="ABC_transporter-like_ATP-bd"/>
</dbReference>
<keyword evidence="3 5" id="KW-0067">ATP-binding</keyword>
<dbReference type="PANTHER" id="PTHR42788">
    <property type="entry name" value="TAURINE IMPORT ATP-BINDING PROTEIN-RELATED"/>
    <property type="match status" value="1"/>
</dbReference>
<dbReference type="PANTHER" id="PTHR42788:SF20">
    <property type="entry name" value="ABC TRANSPORTER ATP-BINDING PROTEIN"/>
    <property type="match status" value="1"/>
</dbReference>
<comment type="caution">
    <text evidence="5">The sequence shown here is derived from an EMBL/GenBank/DDBJ whole genome shotgun (WGS) entry which is preliminary data.</text>
</comment>
<keyword evidence="1" id="KW-0813">Transport</keyword>
<evidence type="ECO:0000313" key="5">
    <source>
        <dbReference type="EMBL" id="MBB6142075.1"/>
    </source>
</evidence>
<protein>
    <submittedName>
        <fullName evidence="5">NitT/TauT family transport system ATP-binding protein</fullName>
    </submittedName>
</protein>
<dbReference type="Proteomes" id="UP000538666">
    <property type="component" value="Unassembled WGS sequence"/>
</dbReference>
<sequence length="270" mass="29577">MRGDAASQFSREYAVPQVELSSVSKQYGNGRAILDSLTLSIAKGEFVSLVGPSGCGKSTILKLVSGLSPTTAGEIHVDGMSPENARETMSFIFQEATLLPWRTVRQNVGLGLELERVPRERRHAKVNSLLDLVGLSHVGEAYPRELSGGMKMRVSIARALATGPRLLLMDEPFAALDEISRDRLNEELLRLREEQKWTVIFVTHSVAEAVFLSTRIVVLASDPGRIHADVAVDLAYPRTAELRASPAYEQKVIEISRLLRDARSLAESGA</sequence>
<dbReference type="EMBL" id="JACHEK010000001">
    <property type="protein sequence ID" value="MBB6142075.1"/>
    <property type="molecule type" value="Genomic_DNA"/>
</dbReference>
<feature type="domain" description="ABC transporter" evidence="4">
    <location>
        <begin position="18"/>
        <end position="246"/>
    </location>
</feature>
<name>A0A841JNR0_9BACT</name>
<gene>
    <name evidence="5" type="ORF">HNQ77_000013</name>
</gene>
<evidence type="ECO:0000313" key="6">
    <source>
        <dbReference type="Proteomes" id="UP000538666"/>
    </source>
</evidence>
<dbReference type="InterPro" id="IPR017871">
    <property type="entry name" value="ABC_transporter-like_CS"/>
</dbReference>
<dbReference type="GO" id="GO:0005524">
    <property type="term" value="F:ATP binding"/>
    <property type="evidence" value="ECO:0007669"/>
    <property type="project" value="UniProtKB-KW"/>
</dbReference>
<dbReference type="SUPFAM" id="SSF52540">
    <property type="entry name" value="P-loop containing nucleoside triphosphate hydrolases"/>
    <property type="match status" value="1"/>
</dbReference>
<dbReference type="Gene3D" id="3.40.50.300">
    <property type="entry name" value="P-loop containing nucleotide triphosphate hydrolases"/>
    <property type="match status" value="1"/>
</dbReference>
<dbReference type="AlphaFoldDB" id="A0A841JNR0"/>
<dbReference type="SMART" id="SM00382">
    <property type="entry name" value="AAA"/>
    <property type="match status" value="1"/>
</dbReference>
<dbReference type="InterPro" id="IPR003593">
    <property type="entry name" value="AAA+_ATPase"/>
</dbReference>
<accession>A0A841JNR0</accession>
<dbReference type="OrthoDB" id="9802264at2"/>
<evidence type="ECO:0000256" key="2">
    <source>
        <dbReference type="ARBA" id="ARBA00022741"/>
    </source>
</evidence>
<dbReference type="InterPro" id="IPR027417">
    <property type="entry name" value="P-loop_NTPase"/>
</dbReference>
<dbReference type="PROSITE" id="PS50893">
    <property type="entry name" value="ABC_TRANSPORTER_2"/>
    <property type="match status" value="1"/>
</dbReference>